<dbReference type="SUPFAM" id="SSF56801">
    <property type="entry name" value="Acetyl-CoA synthetase-like"/>
    <property type="match status" value="1"/>
</dbReference>
<sequence>MTTANSLQHKSIADFVESTLQTYSEKPAYACLGQTLTFGEIEEKSRALACFLQQHPELQPGDRIAIQLPNLIQYPIAAYAAFRAGLVIVNTNPLYTPPEMQHQFKDSGAKALIILQDLLPKFDAIKAQTDIDLVIATSAPDLLTNDLADAPDGCMSLNQILKEFANQDLAERSLVSLDDNCVLQYTGGTTGVSKGACLSHGNILSNALQVHERLKVKLIDGEEVFICPLPLYHIYAFTVNMMMMFSNGNLNVLIPNPRDIDGFVDAIAPFKFTAFSGINTLFVGLAHHEKFKSLDFSKFKFTVSGGTALTSSAVDVWRTVTGCSITEGYGLSETSPVLCLNTPDHEILGTVGQPLIDTEIQLWDENNNQVEEGEIVARGPQVMSGYWNMPEETAKVMNDGFFKTGDVGVRLPTGEIKIVDRLKDMIIVSGFNVYPNEVEDVLTKHPKILEAAVVGEQDEKSGEKVCAYITVADELPSEQVIAHCRDHLTAYKIPKKVVVLDELPKSTVGKILRRELRK</sequence>
<dbReference type="CDD" id="cd05936">
    <property type="entry name" value="FC-FACS_FadD_like"/>
    <property type="match status" value="1"/>
</dbReference>
<evidence type="ECO:0000256" key="1">
    <source>
        <dbReference type="ARBA" id="ARBA00004170"/>
    </source>
</evidence>
<evidence type="ECO:0000313" key="10">
    <source>
        <dbReference type="EMBL" id="GLX80639.1"/>
    </source>
</evidence>
<evidence type="ECO:0000256" key="3">
    <source>
        <dbReference type="ARBA" id="ARBA00022598"/>
    </source>
</evidence>
<dbReference type="InterPro" id="IPR045851">
    <property type="entry name" value="AMP-bd_C_sf"/>
</dbReference>
<evidence type="ECO:0000256" key="2">
    <source>
        <dbReference type="ARBA" id="ARBA00005005"/>
    </source>
</evidence>
<dbReference type="InterPro" id="IPR000873">
    <property type="entry name" value="AMP-dep_synth/lig_dom"/>
</dbReference>
<dbReference type="PANTHER" id="PTHR43767:SF8">
    <property type="entry name" value="LONG-CHAIN-FATTY-ACID--COA LIGASE"/>
    <property type="match status" value="1"/>
</dbReference>
<keyword evidence="11" id="KW-1185">Reference proteome</keyword>
<dbReference type="Pfam" id="PF13193">
    <property type="entry name" value="AMP-binding_C"/>
    <property type="match status" value="1"/>
</dbReference>
<dbReference type="GO" id="GO:0016874">
    <property type="term" value="F:ligase activity"/>
    <property type="evidence" value="ECO:0007669"/>
    <property type="project" value="UniProtKB-KW"/>
</dbReference>
<dbReference type="Gene3D" id="3.40.50.12780">
    <property type="entry name" value="N-terminal domain of ligase-like"/>
    <property type="match status" value="1"/>
</dbReference>
<protein>
    <recommendedName>
        <fullName evidence="6">Long-chain-fatty-acid--CoA ligase</fullName>
        <ecNumber evidence="5">6.2.1.3</ecNumber>
    </recommendedName>
    <alternativeName>
        <fullName evidence="7">Long-chain acyl-CoA synthetase</fullName>
    </alternativeName>
</protein>
<keyword evidence="4" id="KW-0472">Membrane</keyword>
<comment type="pathway">
    <text evidence="2">Lipid metabolism; fatty acid beta-oxidation.</text>
</comment>
<dbReference type="Pfam" id="PF00501">
    <property type="entry name" value="AMP-binding"/>
    <property type="match status" value="1"/>
</dbReference>
<reference evidence="10 11" key="1">
    <citation type="submission" date="2023-03" db="EMBL/GenBank/DDBJ databases">
        <title>Draft genome sequence of Thalassotalea eurytherma JCM 18482T.</title>
        <authorList>
            <person name="Sawabe T."/>
        </authorList>
    </citation>
    <scope>NUCLEOTIDE SEQUENCE [LARGE SCALE GENOMIC DNA]</scope>
    <source>
        <strain evidence="10 11">JCM 18482</strain>
    </source>
</reference>
<evidence type="ECO:0000256" key="4">
    <source>
        <dbReference type="ARBA" id="ARBA00023136"/>
    </source>
</evidence>
<evidence type="ECO:0000313" key="11">
    <source>
        <dbReference type="Proteomes" id="UP001157133"/>
    </source>
</evidence>
<organism evidence="10 11">
    <name type="scientific">Thalassotalea eurytherma</name>
    <dbReference type="NCBI Taxonomy" id="1144278"/>
    <lineage>
        <taxon>Bacteria</taxon>
        <taxon>Pseudomonadati</taxon>
        <taxon>Pseudomonadota</taxon>
        <taxon>Gammaproteobacteria</taxon>
        <taxon>Alteromonadales</taxon>
        <taxon>Colwelliaceae</taxon>
        <taxon>Thalassotalea</taxon>
    </lineage>
</organism>
<dbReference type="EC" id="6.2.1.3" evidence="5"/>
<dbReference type="PROSITE" id="PS00455">
    <property type="entry name" value="AMP_BINDING"/>
    <property type="match status" value="1"/>
</dbReference>
<evidence type="ECO:0000256" key="6">
    <source>
        <dbReference type="ARBA" id="ARBA00039545"/>
    </source>
</evidence>
<dbReference type="Gene3D" id="3.30.300.30">
    <property type="match status" value="1"/>
</dbReference>
<dbReference type="Proteomes" id="UP001157133">
    <property type="component" value="Unassembled WGS sequence"/>
</dbReference>
<feature type="domain" description="AMP-binding enzyme C-terminal" evidence="9">
    <location>
        <begin position="437"/>
        <end position="510"/>
    </location>
</feature>
<feature type="domain" description="AMP-dependent synthetase/ligase" evidence="8">
    <location>
        <begin position="18"/>
        <end position="387"/>
    </location>
</feature>
<evidence type="ECO:0000256" key="5">
    <source>
        <dbReference type="ARBA" id="ARBA00026121"/>
    </source>
</evidence>
<accession>A0ABQ6GYA4</accession>
<evidence type="ECO:0000256" key="7">
    <source>
        <dbReference type="ARBA" id="ARBA00042773"/>
    </source>
</evidence>
<keyword evidence="3 10" id="KW-0436">Ligase</keyword>
<name>A0ABQ6GYA4_9GAMM</name>
<comment type="subcellular location">
    <subcellularLocation>
        <location evidence="1">Membrane</location>
        <topology evidence="1">Peripheral membrane protein</topology>
    </subcellularLocation>
</comment>
<dbReference type="EMBL" id="BSSU01000001">
    <property type="protein sequence ID" value="GLX80639.1"/>
    <property type="molecule type" value="Genomic_DNA"/>
</dbReference>
<evidence type="ECO:0000259" key="9">
    <source>
        <dbReference type="Pfam" id="PF13193"/>
    </source>
</evidence>
<gene>
    <name evidence="10" type="primary">fadD_1</name>
    <name evidence="10" type="ORF">theurythT_00910</name>
</gene>
<dbReference type="PANTHER" id="PTHR43767">
    <property type="entry name" value="LONG-CHAIN-FATTY-ACID--COA LIGASE"/>
    <property type="match status" value="1"/>
</dbReference>
<proteinExistence type="predicted"/>
<comment type="caution">
    <text evidence="10">The sequence shown here is derived from an EMBL/GenBank/DDBJ whole genome shotgun (WGS) entry which is preliminary data.</text>
</comment>
<dbReference type="InterPro" id="IPR042099">
    <property type="entry name" value="ANL_N_sf"/>
</dbReference>
<dbReference type="InterPro" id="IPR050237">
    <property type="entry name" value="ATP-dep_AMP-bd_enzyme"/>
</dbReference>
<dbReference type="InterPro" id="IPR025110">
    <property type="entry name" value="AMP-bd_C"/>
</dbReference>
<dbReference type="RefSeq" id="WP_284205954.1">
    <property type="nucleotide sequence ID" value="NZ_BSSU01000001.1"/>
</dbReference>
<evidence type="ECO:0000259" key="8">
    <source>
        <dbReference type="Pfam" id="PF00501"/>
    </source>
</evidence>
<dbReference type="InterPro" id="IPR020845">
    <property type="entry name" value="AMP-binding_CS"/>
</dbReference>